<reference evidence="2" key="1">
    <citation type="journal article" date="2022" name="Int. J. Syst. Evol. Microbiol.">
        <title>Anaeromyxobacter oryzae sp. nov., Anaeromyxobacter diazotrophicus sp. nov. and Anaeromyxobacter paludicola sp. nov., isolated from paddy soils.</title>
        <authorList>
            <person name="Itoh H."/>
            <person name="Xu Z."/>
            <person name="Mise K."/>
            <person name="Masuda Y."/>
            <person name="Ushijima N."/>
            <person name="Hayakawa C."/>
            <person name="Shiratori Y."/>
            <person name="Senoo K."/>
        </authorList>
    </citation>
    <scope>NUCLEOTIDE SEQUENCE [LARGE SCALE GENOMIC DNA]</scope>
    <source>
        <strain evidence="2">Red232</strain>
    </source>
</reference>
<dbReference type="Proteomes" id="UP001162891">
    <property type="component" value="Chromosome"/>
</dbReference>
<sequence>MTSCSTICEAQAAATIQLAAIAREHGEGSGLLAHCEEMWRRLEAEALVSVRHGDLENALAILRRGVQVLADAGEAARNEELPVDDLALLLRAV</sequence>
<organism evidence="1 2">
    <name type="scientific">Anaeromyxobacter oryzae</name>
    <dbReference type="NCBI Taxonomy" id="2918170"/>
    <lineage>
        <taxon>Bacteria</taxon>
        <taxon>Pseudomonadati</taxon>
        <taxon>Myxococcota</taxon>
        <taxon>Myxococcia</taxon>
        <taxon>Myxococcales</taxon>
        <taxon>Cystobacterineae</taxon>
        <taxon>Anaeromyxobacteraceae</taxon>
        <taxon>Anaeromyxobacter</taxon>
    </lineage>
</organism>
<protein>
    <submittedName>
        <fullName evidence="1">Uncharacterized protein</fullName>
    </submittedName>
</protein>
<dbReference type="RefSeq" id="WP_248352811.1">
    <property type="nucleotide sequence ID" value="NZ_AP025591.1"/>
</dbReference>
<dbReference type="EMBL" id="AP025591">
    <property type="protein sequence ID" value="BDG04441.1"/>
    <property type="molecule type" value="Genomic_DNA"/>
</dbReference>
<gene>
    <name evidence="1" type="ORF">AMOR_34370</name>
</gene>
<evidence type="ECO:0000313" key="1">
    <source>
        <dbReference type="EMBL" id="BDG04441.1"/>
    </source>
</evidence>
<name>A0ABM7WY32_9BACT</name>
<evidence type="ECO:0000313" key="2">
    <source>
        <dbReference type="Proteomes" id="UP001162891"/>
    </source>
</evidence>
<keyword evidence="2" id="KW-1185">Reference proteome</keyword>
<proteinExistence type="predicted"/>
<accession>A0ABM7WY32</accession>